<dbReference type="EMBL" id="JAFREP010000051">
    <property type="protein sequence ID" value="MBO1323152.1"/>
    <property type="molecule type" value="Genomic_DNA"/>
</dbReference>
<gene>
    <name evidence="2" type="ORF">J3U88_32105</name>
</gene>
<protein>
    <recommendedName>
        <fullName evidence="4">DUF2161 domain-containing phosphodiesterase</fullName>
    </recommendedName>
</protein>
<feature type="region of interest" description="Disordered" evidence="1">
    <location>
        <begin position="207"/>
        <end position="227"/>
    </location>
</feature>
<comment type="caution">
    <text evidence="2">The sequence shown here is derived from an EMBL/GenBank/DDBJ whole genome shotgun (WGS) entry which is preliminary data.</text>
</comment>
<accession>A0A8J7QBM2</accession>
<sequence>MKESDLYLPLKGFLENEGYRVKGEVQKCDVVAVRAPETPLVVELKLTLNLDVLLQAVERLAVADRVYIGVPKSYKALSKKRKRVVKLLRMLGLGLLVIDPAPPGRVEVLLDPGPYQPRPSKRKRQRLLNEFERREGDPNLGGTATRKGIMTSYRQRALAIARFLEASGPTRAALVAKQLQDPKVRDIMYRNVYGWFERRGKGVYGLSPRGKAELPAWQKPENRHDET</sequence>
<reference evidence="2" key="1">
    <citation type="submission" date="2021-03" db="EMBL/GenBank/DDBJ databases">
        <authorList>
            <person name="Wang G."/>
        </authorList>
    </citation>
    <scope>NUCLEOTIDE SEQUENCE</scope>
    <source>
        <strain evidence="2">KCTC 12899</strain>
    </source>
</reference>
<evidence type="ECO:0000313" key="3">
    <source>
        <dbReference type="Proteomes" id="UP000664417"/>
    </source>
</evidence>
<evidence type="ECO:0000256" key="1">
    <source>
        <dbReference type="SAM" id="MobiDB-lite"/>
    </source>
</evidence>
<dbReference type="Proteomes" id="UP000664417">
    <property type="component" value="Unassembled WGS sequence"/>
</dbReference>
<organism evidence="2 3">
    <name type="scientific">Acanthopleuribacter pedis</name>
    <dbReference type="NCBI Taxonomy" id="442870"/>
    <lineage>
        <taxon>Bacteria</taxon>
        <taxon>Pseudomonadati</taxon>
        <taxon>Acidobacteriota</taxon>
        <taxon>Holophagae</taxon>
        <taxon>Acanthopleuribacterales</taxon>
        <taxon>Acanthopleuribacteraceae</taxon>
        <taxon>Acanthopleuribacter</taxon>
    </lineage>
</organism>
<evidence type="ECO:0000313" key="2">
    <source>
        <dbReference type="EMBL" id="MBO1323152.1"/>
    </source>
</evidence>
<dbReference type="Pfam" id="PF09929">
    <property type="entry name" value="DUF2161"/>
    <property type="match status" value="1"/>
</dbReference>
<proteinExistence type="predicted"/>
<evidence type="ECO:0008006" key="4">
    <source>
        <dbReference type="Google" id="ProtNLM"/>
    </source>
</evidence>
<keyword evidence="3" id="KW-1185">Reference proteome</keyword>
<dbReference type="InterPro" id="IPR018679">
    <property type="entry name" value="DUF2161"/>
</dbReference>
<dbReference type="AlphaFoldDB" id="A0A8J7QBM2"/>
<dbReference type="RefSeq" id="WP_207863126.1">
    <property type="nucleotide sequence ID" value="NZ_JAFREP010000051.1"/>
</dbReference>
<name>A0A8J7QBM2_9BACT</name>